<dbReference type="AlphaFoldDB" id="A0A1V9XYZ0"/>
<name>A0A1V9XYZ0_9ACAR</name>
<evidence type="ECO:0000313" key="3">
    <source>
        <dbReference type="Proteomes" id="UP000192247"/>
    </source>
</evidence>
<feature type="region of interest" description="Disordered" evidence="1">
    <location>
        <begin position="59"/>
        <end position="88"/>
    </location>
</feature>
<keyword evidence="3" id="KW-1185">Reference proteome</keyword>
<feature type="compositionally biased region" description="Low complexity" evidence="1">
    <location>
        <begin position="1"/>
        <end position="13"/>
    </location>
</feature>
<evidence type="ECO:0000313" key="2">
    <source>
        <dbReference type="EMBL" id="OQR78578.1"/>
    </source>
</evidence>
<reference evidence="2 3" key="1">
    <citation type="journal article" date="2017" name="Gigascience">
        <title>Draft genome of the honey bee ectoparasitic mite, Tropilaelaps mercedesae, is shaped by the parasitic life history.</title>
        <authorList>
            <person name="Dong X."/>
            <person name="Armstrong S.D."/>
            <person name="Xia D."/>
            <person name="Makepeace B.L."/>
            <person name="Darby A.C."/>
            <person name="Kadowaki T."/>
        </authorList>
    </citation>
    <scope>NUCLEOTIDE SEQUENCE [LARGE SCALE GENOMIC DNA]</scope>
    <source>
        <strain evidence="2">Wuxi-XJTLU</strain>
    </source>
</reference>
<accession>A0A1V9XYZ0</accession>
<dbReference type="EMBL" id="MNPL01002065">
    <property type="protein sequence ID" value="OQR78578.1"/>
    <property type="molecule type" value="Genomic_DNA"/>
</dbReference>
<sequence>MASPSSFVVPPSLRRVRRSRLPGTSQSPLRGLWTNASRRAGVFVPELQIRVAKTVRGGYGVRPGNSAGQRLVATGGRTNASSQHRRVQHTPAKSVFVLAVFRPGSS</sequence>
<protein>
    <submittedName>
        <fullName evidence="2">Uncharacterized protein</fullName>
    </submittedName>
</protein>
<feature type="region of interest" description="Disordered" evidence="1">
    <location>
        <begin position="1"/>
        <end position="29"/>
    </location>
</feature>
<organism evidence="2 3">
    <name type="scientific">Tropilaelaps mercedesae</name>
    <dbReference type="NCBI Taxonomy" id="418985"/>
    <lineage>
        <taxon>Eukaryota</taxon>
        <taxon>Metazoa</taxon>
        <taxon>Ecdysozoa</taxon>
        <taxon>Arthropoda</taxon>
        <taxon>Chelicerata</taxon>
        <taxon>Arachnida</taxon>
        <taxon>Acari</taxon>
        <taxon>Parasitiformes</taxon>
        <taxon>Mesostigmata</taxon>
        <taxon>Gamasina</taxon>
        <taxon>Dermanyssoidea</taxon>
        <taxon>Laelapidae</taxon>
        <taxon>Tropilaelaps</taxon>
    </lineage>
</organism>
<dbReference type="InParanoid" id="A0A1V9XYZ0"/>
<gene>
    <name evidence="2" type="ORF">BIW11_02707</name>
</gene>
<proteinExistence type="predicted"/>
<dbReference type="Proteomes" id="UP000192247">
    <property type="component" value="Unassembled WGS sequence"/>
</dbReference>
<evidence type="ECO:0000256" key="1">
    <source>
        <dbReference type="SAM" id="MobiDB-lite"/>
    </source>
</evidence>
<comment type="caution">
    <text evidence="2">The sequence shown here is derived from an EMBL/GenBank/DDBJ whole genome shotgun (WGS) entry which is preliminary data.</text>
</comment>